<proteinExistence type="predicted"/>
<accession>A0AAE0YP40</accession>
<keyword evidence="2" id="KW-1185">Reference proteome</keyword>
<evidence type="ECO:0000313" key="2">
    <source>
        <dbReference type="Proteomes" id="UP001283361"/>
    </source>
</evidence>
<sequence>MSTYDESLALGFMVLIPSTSSSQQVPYTATVDLVSKFLVIQSMCTSLAFRIPRVSKDVVSGKGVSRDPKSRNCFFLKQQLKAQHLGLEVKTQKKRHNNAIVREFINTHSLRTRIQ</sequence>
<name>A0AAE0YP40_9GAST</name>
<comment type="caution">
    <text evidence="1">The sequence shown here is derived from an EMBL/GenBank/DDBJ whole genome shotgun (WGS) entry which is preliminary data.</text>
</comment>
<evidence type="ECO:0000313" key="1">
    <source>
        <dbReference type="EMBL" id="KAK3752838.1"/>
    </source>
</evidence>
<organism evidence="1 2">
    <name type="scientific">Elysia crispata</name>
    <name type="common">lettuce slug</name>
    <dbReference type="NCBI Taxonomy" id="231223"/>
    <lineage>
        <taxon>Eukaryota</taxon>
        <taxon>Metazoa</taxon>
        <taxon>Spiralia</taxon>
        <taxon>Lophotrochozoa</taxon>
        <taxon>Mollusca</taxon>
        <taxon>Gastropoda</taxon>
        <taxon>Heterobranchia</taxon>
        <taxon>Euthyneura</taxon>
        <taxon>Panpulmonata</taxon>
        <taxon>Sacoglossa</taxon>
        <taxon>Placobranchoidea</taxon>
        <taxon>Plakobranchidae</taxon>
        <taxon>Elysia</taxon>
    </lineage>
</organism>
<dbReference type="AlphaFoldDB" id="A0AAE0YP40"/>
<reference evidence="1" key="1">
    <citation type="journal article" date="2023" name="G3 (Bethesda)">
        <title>A reference genome for the long-term kleptoplast-retaining sea slug Elysia crispata morphotype clarki.</title>
        <authorList>
            <person name="Eastman K.E."/>
            <person name="Pendleton A.L."/>
            <person name="Shaikh M.A."/>
            <person name="Suttiyut T."/>
            <person name="Ogas R."/>
            <person name="Tomko P."/>
            <person name="Gavelis G."/>
            <person name="Widhalm J.R."/>
            <person name="Wisecaver J.H."/>
        </authorList>
    </citation>
    <scope>NUCLEOTIDE SEQUENCE</scope>
    <source>
        <strain evidence="1">ECLA1</strain>
    </source>
</reference>
<dbReference type="Proteomes" id="UP001283361">
    <property type="component" value="Unassembled WGS sequence"/>
</dbReference>
<protein>
    <submittedName>
        <fullName evidence="1">Uncharacterized protein</fullName>
    </submittedName>
</protein>
<gene>
    <name evidence="1" type="ORF">RRG08_007076</name>
</gene>
<dbReference type="EMBL" id="JAWDGP010005738">
    <property type="protein sequence ID" value="KAK3752838.1"/>
    <property type="molecule type" value="Genomic_DNA"/>
</dbReference>